<dbReference type="RefSeq" id="WP_116063888.1">
    <property type="nucleotide sequence ID" value="NZ_QRDZ01000027.1"/>
</dbReference>
<organism evidence="15 16">
    <name type="scientific">Cohnella phaseoli</name>
    <dbReference type="NCBI Taxonomy" id="456490"/>
    <lineage>
        <taxon>Bacteria</taxon>
        <taxon>Bacillati</taxon>
        <taxon>Bacillota</taxon>
        <taxon>Bacilli</taxon>
        <taxon>Bacillales</taxon>
        <taxon>Paenibacillaceae</taxon>
        <taxon>Cohnella</taxon>
    </lineage>
</organism>
<protein>
    <submittedName>
        <fullName evidence="15">Drug/metabolite transporter (DMT)-like permease</fullName>
    </submittedName>
</protein>
<feature type="transmembrane region" description="Helical" evidence="12">
    <location>
        <begin position="31"/>
        <end position="50"/>
    </location>
</feature>
<feature type="transmembrane region" description="Helical" evidence="12">
    <location>
        <begin position="148"/>
        <end position="165"/>
    </location>
</feature>
<accession>A0A3D9IPH8</accession>
<evidence type="ECO:0000256" key="2">
    <source>
        <dbReference type="ARBA" id="ARBA00007362"/>
    </source>
</evidence>
<name>A0A3D9IPH8_9BACL</name>
<sequence length="283" mass="30231">MIAVSIVLVLCSGLAHAVWNMFAKQSTDKAVFLWAIYAPSTVVLLPVLINELAGSQFSLREWMFMGASLVMQSIYAFLLAQTYKAGDLSQVYPIMRGMPTLLTPALGVLLLGESLPRWGWIGIGCMLIGFVVMVGRRQGTGPSSSARPVLLALGVGLCITTYTLVDKVNLGHLSPLALLEVTNIGFLLGLTSSVLKPGRLKTVILRHRNILWLGAILSPGSYLLFLFAARTADVSTVAPLREVGIVFGTLLGLLVLKESQGTRRLVASAAVVTGIMMIAIGGH</sequence>
<evidence type="ECO:0000256" key="10">
    <source>
        <dbReference type="ARBA" id="ARBA00023098"/>
    </source>
</evidence>
<gene>
    <name evidence="15" type="ORF">DFP98_12778</name>
</gene>
<feature type="transmembrane region" description="Helical" evidence="12">
    <location>
        <begin position="62"/>
        <end position="83"/>
    </location>
</feature>
<dbReference type="EMBL" id="QRDZ01000027">
    <property type="protein sequence ID" value="RED62976.1"/>
    <property type="molecule type" value="Genomic_DNA"/>
</dbReference>
<keyword evidence="11 12" id="KW-0472">Membrane</keyword>
<comment type="caution">
    <text evidence="15">The sequence shown here is derived from an EMBL/GenBank/DDBJ whole genome shotgun (WGS) entry which is preliminary data.</text>
</comment>
<feature type="transmembrane region" description="Helical" evidence="12">
    <location>
        <begin position="238"/>
        <end position="256"/>
    </location>
</feature>
<feature type="domain" description="EamA" evidence="14">
    <location>
        <begin position="149"/>
        <end position="279"/>
    </location>
</feature>
<evidence type="ECO:0000256" key="6">
    <source>
        <dbReference type="ARBA" id="ARBA00022556"/>
    </source>
</evidence>
<feature type="signal peptide" evidence="13">
    <location>
        <begin position="1"/>
        <end position="17"/>
    </location>
</feature>
<keyword evidence="16" id="KW-1185">Reference proteome</keyword>
<evidence type="ECO:0000256" key="5">
    <source>
        <dbReference type="ARBA" id="ARBA00022519"/>
    </source>
</evidence>
<dbReference type="Gene3D" id="1.10.3730.20">
    <property type="match status" value="2"/>
</dbReference>
<keyword evidence="5" id="KW-0997">Cell inner membrane</keyword>
<dbReference type="GO" id="GO:0022857">
    <property type="term" value="F:transmembrane transporter activity"/>
    <property type="evidence" value="ECO:0007669"/>
    <property type="project" value="InterPro"/>
</dbReference>
<evidence type="ECO:0000256" key="8">
    <source>
        <dbReference type="ARBA" id="ARBA00022985"/>
    </source>
</evidence>
<keyword evidence="8" id="KW-0448">Lipopolysaccharide biosynthesis</keyword>
<feature type="transmembrane region" description="Helical" evidence="12">
    <location>
        <begin position="177"/>
        <end position="198"/>
    </location>
</feature>
<evidence type="ECO:0000256" key="13">
    <source>
        <dbReference type="SAM" id="SignalP"/>
    </source>
</evidence>
<evidence type="ECO:0000313" key="15">
    <source>
        <dbReference type="EMBL" id="RED62976.1"/>
    </source>
</evidence>
<dbReference type="Proteomes" id="UP000256977">
    <property type="component" value="Unassembled WGS sequence"/>
</dbReference>
<evidence type="ECO:0000256" key="1">
    <source>
        <dbReference type="ARBA" id="ARBA00004651"/>
    </source>
</evidence>
<dbReference type="InterPro" id="IPR037185">
    <property type="entry name" value="EmrE-like"/>
</dbReference>
<reference evidence="15 16" key="1">
    <citation type="submission" date="2018-07" db="EMBL/GenBank/DDBJ databases">
        <title>Genomic Encyclopedia of Type Strains, Phase III (KMG-III): the genomes of soil and plant-associated and newly described type strains.</title>
        <authorList>
            <person name="Whitman W."/>
        </authorList>
    </citation>
    <scope>NUCLEOTIDE SEQUENCE [LARGE SCALE GENOMIC DNA]</scope>
    <source>
        <strain evidence="15 16">CECT 7287</strain>
    </source>
</reference>
<dbReference type="Pfam" id="PF00892">
    <property type="entry name" value="EamA"/>
    <property type="match status" value="2"/>
</dbReference>
<dbReference type="InterPro" id="IPR000390">
    <property type="entry name" value="Small_drug/metabolite_transptr"/>
</dbReference>
<dbReference type="GO" id="GO:0009103">
    <property type="term" value="P:lipopolysaccharide biosynthetic process"/>
    <property type="evidence" value="ECO:0007669"/>
    <property type="project" value="UniProtKB-KW"/>
</dbReference>
<evidence type="ECO:0000256" key="12">
    <source>
        <dbReference type="SAM" id="Phobius"/>
    </source>
</evidence>
<keyword evidence="9 12" id="KW-1133">Transmembrane helix</keyword>
<evidence type="ECO:0000256" key="9">
    <source>
        <dbReference type="ARBA" id="ARBA00022989"/>
    </source>
</evidence>
<evidence type="ECO:0000256" key="7">
    <source>
        <dbReference type="ARBA" id="ARBA00022692"/>
    </source>
</evidence>
<evidence type="ECO:0000256" key="3">
    <source>
        <dbReference type="ARBA" id="ARBA00022475"/>
    </source>
</evidence>
<keyword evidence="13" id="KW-0732">Signal</keyword>
<evidence type="ECO:0000256" key="11">
    <source>
        <dbReference type="ARBA" id="ARBA00023136"/>
    </source>
</evidence>
<feature type="transmembrane region" description="Helical" evidence="12">
    <location>
        <begin position="210"/>
        <end position="232"/>
    </location>
</feature>
<dbReference type="GO" id="GO:0005886">
    <property type="term" value="C:plasma membrane"/>
    <property type="evidence" value="ECO:0007669"/>
    <property type="project" value="UniProtKB-SubCell"/>
</dbReference>
<dbReference type="AlphaFoldDB" id="A0A3D9IPH8"/>
<dbReference type="PANTHER" id="PTHR30561">
    <property type="entry name" value="SMR FAMILY PROTON-DEPENDENT DRUG EFFLUX TRANSPORTER SUGE"/>
    <property type="match status" value="1"/>
</dbReference>
<proteinExistence type="inferred from homology"/>
<dbReference type="SUPFAM" id="SSF103481">
    <property type="entry name" value="Multidrug resistance efflux transporter EmrE"/>
    <property type="match status" value="2"/>
</dbReference>
<feature type="domain" description="EamA" evidence="14">
    <location>
        <begin position="6"/>
        <end position="134"/>
    </location>
</feature>
<dbReference type="InterPro" id="IPR000620">
    <property type="entry name" value="EamA_dom"/>
</dbReference>
<feature type="transmembrane region" description="Helical" evidence="12">
    <location>
        <begin position="118"/>
        <end position="136"/>
    </location>
</feature>
<keyword evidence="7 12" id="KW-0812">Transmembrane</keyword>
<dbReference type="PANTHER" id="PTHR30561:SF9">
    <property type="entry name" value="4-AMINO-4-DEOXY-L-ARABINOSE-PHOSPHOUNDECAPRENOL FLIPPASE SUBUNIT ARNF-RELATED"/>
    <property type="match status" value="1"/>
</dbReference>
<keyword evidence="4" id="KW-0444">Lipid biosynthesis</keyword>
<feature type="transmembrane region" description="Helical" evidence="12">
    <location>
        <begin position="265"/>
        <end position="282"/>
    </location>
</feature>
<evidence type="ECO:0000313" key="16">
    <source>
        <dbReference type="Proteomes" id="UP000256977"/>
    </source>
</evidence>
<feature type="chain" id="PRO_5017684195" evidence="13">
    <location>
        <begin position="18"/>
        <end position="283"/>
    </location>
</feature>
<evidence type="ECO:0000256" key="4">
    <source>
        <dbReference type="ARBA" id="ARBA00022516"/>
    </source>
</evidence>
<evidence type="ECO:0000259" key="14">
    <source>
        <dbReference type="Pfam" id="PF00892"/>
    </source>
</evidence>
<comment type="similarity">
    <text evidence="2">Belongs to the EamA transporter family.</text>
</comment>
<keyword evidence="3" id="KW-1003">Cell membrane</keyword>
<keyword evidence="10" id="KW-0443">Lipid metabolism</keyword>
<keyword evidence="6" id="KW-0441">Lipid A biosynthesis</keyword>
<dbReference type="OrthoDB" id="157232at2"/>
<comment type="subcellular location">
    <subcellularLocation>
        <location evidence="1">Cell membrane</location>
        <topology evidence="1">Multi-pass membrane protein</topology>
    </subcellularLocation>
</comment>